<protein>
    <submittedName>
        <fullName evidence="2">DUF4338 domain-containing protein</fullName>
    </submittedName>
</protein>
<gene>
    <name evidence="2" type="ORF">E5K00_12440</name>
</gene>
<evidence type="ECO:0000313" key="3">
    <source>
        <dbReference type="Proteomes" id="UP000297549"/>
    </source>
</evidence>
<dbReference type="Pfam" id="PF14236">
    <property type="entry name" value="DruA"/>
    <property type="match status" value="1"/>
</dbReference>
<dbReference type="AlphaFoldDB" id="A0A4Z0Q7C4"/>
<accession>A0A4Z0Q7C4</accession>
<sequence>MAKSAGIYSVYILTPVLPAAPAATEFWTCLAARPLANELAAYLRGHWLPTLALDQTRLEVPSLARPEYLRLHVFGRVLLDLAGQGWHFEAVAPVLPGGPPRLGATPPDTAEWKNRPASQAPRPALSEIKKQLQQALVAHRDEQLAEPAVQRFIRRLERPRRHQGRLVSVRSLLADPKLLAADLQTALAAPTPELRDERVLNLVQPYLQSATADAVDDYTGLPLLDIWRYCRHTWSLPFQTQPGRRMFYLVRDRARVGHPIMGIGALGSSVVQLTVRDEYIGWTWEALRDCPDPAPRLRALTTELDRAIGEIYCLDFLAEGVLTEADLTTPSPAALARLSTAAQQLPLASREQQKQGLDLVAEAQTPLFRRKRAETLAGLLAA</sequence>
<dbReference type="Proteomes" id="UP000297549">
    <property type="component" value="Unassembled WGS sequence"/>
</dbReference>
<dbReference type="EMBL" id="SRLC01000001">
    <property type="protein sequence ID" value="TGE25960.1"/>
    <property type="molecule type" value="Genomic_DNA"/>
</dbReference>
<dbReference type="InterPro" id="IPR025639">
    <property type="entry name" value="DruA"/>
</dbReference>
<dbReference type="OrthoDB" id="257964at2"/>
<proteinExistence type="predicted"/>
<comment type="caution">
    <text evidence="2">The sequence shown here is derived from an EMBL/GenBank/DDBJ whole genome shotgun (WGS) entry which is preliminary data.</text>
</comment>
<evidence type="ECO:0000256" key="1">
    <source>
        <dbReference type="SAM" id="MobiDB-lite"/>
    </source>
</evidence>
<name>A0A4Z0Q7C4_9BACT</name>
<keyword evidence="3" id="KW-1185">Reference proteome</keyword>
<evidence type="ECO:0000313" key="2">
    <source>
        <dbReference type="EMBL" id="TGE25960.1"/>
    </source>
</evidence>
<feature type="region of interest" description="Disordered" evidence="1">
    <location>
        <begin position="99"/>
        <end position="122"/>
    </location>
</feature>
<reference evidence="2 3" key="1">
    <citation type="submission" date="2019-04" db="EMBL/GenBank/DDBJ databases">
        <authorList>
            <person name="Feng G."/>
            <person name="Zhang J."/>
            <person name="Zhu H."/>
        </authorList>
    </citation>
    <scope>NUCLEOTIDE SEQUENCE [LARGE SCALE GENOMIC DNA]</scope>
    <source>
        <strain evidence="2 3">JCM 31653</strain>
    </source>
</reference>
<organism evidence="2 3">
    <name type="scientific">Hymenobacter aquaticus</name>
    <dbReference type="NCBI Taxonomy" id="1867101"/>
    <lineage>
        <taxon>Bacteria</taxon>
        <taxon>Pseudomonadati</taxon>
        <taxon>Bacteroidota</taxon>
        <taxon>Cytophagia</taxon>
        <taxon>Cytophagales</taxon>
        <taxon>Hymenobacteraceae</taxon>
        <taxon>Hymenobacter</taxon>
    </lineage>
</organism>